<comment type="caution">
    <text evidence="1">The sequence shown here is derived from an EMBL/GenBank/DDBJ whole genome shotgun (WGS) entry which is preliminary data.</text>
</comment>
<reference evidence="2" key="1">
    <citation type="submission" date="2015-11" db="EMBL/GenBank/DDBJ databases">
        <authorList>
            <consortium name="Cross-ministerial Strategic Innovation Promotion Program (SIP) consortium"/>
            <person name="Tomihama T."/>
            <person name="Ikenaga M."/>
            <person name="Sakai M."/>
            <person name="Okubo T."/>
            <person name="Ikeda S."/>
        </authorList>
    </citation>
    <scope>NUCLEOTIDE SEQUENCE [LARGE SCALE GENOMIC DNA]</scope>
    <source>
        <strain evidence="2">S58</strain>
    </source>
</reference>
<evidence type="ECO:0000313" key="1">
    <source>
        <dbReference type="EMBL" id="GAQ61799.1"/>
    </source>
</evidence>
<dbReference type="AlphaFoldDB" id="A0A100JLM5"/>
<reference evidence="1 2" key="2">
    <citation type="journal article" date="2016" name="Genome Announc.">
        <title>Draft Genome Sequences of Streptomyces scabiei S58, Streptomyces turgidiscabies T45, and Streptomyces acidiscabies a10, the Pathogens of Potato Common Scab, Isolated in Japan.</title>
        <authorList>
            <person name="Tomihama T."/>
            <person name="Nishi Y."/>
            <person name="Sakai M."/>
            <person name="Ikenaga M."/>
            <person name="Okubo T."/>
            <person name="Ikeda S."/>
        </authorList>
    </citation>
    <scope>NUCLEOTIDE SEQUENCE [LARGE SCALE GENOMIC DNA]</scope>
    <source>
        <strain evidence="1 2">S58</strain>
    </source>
</reference>
<sequence length="32" mass="3475">MGRIIRVRVLNAARDAVPDTGRAAGPSDRRAR</sequence>
<proteinExistence type="predicted"/>
<reference evidence="2" key="3">
    <citation type="submission" date="2016-02" db="EMBL/GenBank/DDBJ databases">
        <title>Draft genome of pathogenic Streptomyces sp. in Japan.</title>
        <authorList>
            <person name="Tomihama T."/>
            <person name="Ikenaga M."/>
            <person name="Sakai M."/>
            <person name="Okubo T."/>
            <person name="Ikeda S."/>
        </authorList>
    </citation>
    <scope>NUCLEOTIDE SEQUENCE [LARGE SCALE GENOMIC DNA]</scope>
    <source>
        <strain evidence="2">S58</strain>
    </source>
</reference>
<gene>
    <name evidence="1" type="ORF">SsS58_02153</name>
</gene>
<dbReference type="Proteomes" id="UP000067448">
    <property type="component" value="Unassembled WGS sequence"/>
</dbReference>
<accession>A0A100JLM5</accession>
<evidence type="ECO:0000313" key="2">
    <source>
        <dbReference type="Proteomes" id="UP000067448"/>
    </source>
</evidence>
<organism evidence="1 2">
    <name type="scientific">Streptomyces scabiei</name>
    <dbReference type="NCBI Taxonomy" id="1930"/>
    <lineage>
        <taxon>Bacteria</taxon>
        <taxon>Bacillati</taxon>
        <taxon>Actinomycetota</taxon>
        <taxon>Actinomycetes</taxon>
        <taxon>Kitasatosporales</taxon>
        <taxon>Streptomycetaceae</taxon>
        <taxon>Streptomyces</taxon>
    </lineage>
</organism>
<name>A0A100JLM5_STRSC</name>
<protein>
    <submittedName>
        <fullName evidence="1">Uncharacterized protein</fullName>
    </submittedName>
</protein>
<dbReference type="EMBL" id="BCMM01000008">
    <property type="protein sequence ID" value="GAQ61799.1"/>
    <property type="molecule type" value="Genomic_DNA"/>
</dbReference>